<organism evidence="10 11">
    <name type="scientific">Rhizobium oryzicola</name>
    <dbReference type="NCBI Taxonomy" id="1232668"/>
    <lineage>
        <taxon>Bacteria</taxon>
        <taxon>Pseudomonadati</taxon>
        <taxon>Pseudomonadota</taxon>
        <taxon>Alphaproteobacteria</taxon>
        <taxon>Hyphomicrobiales</taxon>
        <taxon>Rhizobiaceae</taxon>
        <taxon>Rhizobium/Agrobacterium group</taxon>
        <taxon>Rhizobium</taxon>
    </lineage>
</organism>
<dbReference type="Proteomes" id="UP001169006">
    <property type="component" value="Unassembled WGS sequence"/>
</dbReference>
<dbReference type="GO" id="GO:0016757">
    <property type="term" value="F:glycosyltransferase activity"/>
    <property type="evidence" value="ECO:0007669"/>
    <property type="project" value="UniProtKB-KW"/>
</dbReference>
<evidence type="ECO:0000256" key="8">
    <source>
        <dbReference type="SAM" id="Phobius"/>
    </source>
</evidence>
<comment type="subcellular location">
    <subcellularLocation>
        <location evidence="1">Cell membrane</location>
        <topology evidence="1">Multi-pass membrane protein</topology>
    </subcellularLocation>
</comment>
<sequence>MITRTRNLLARRPDILVWLILGYFVLSVILRVLRSESLQNDEAEQAFQSQFLLLGYGRQPPFYNWLQYGFIHVFGLSVATLSALKNLLLFLTCITFGWAARIVLEDRRLALVTMLGVLAVPSVTVLAQRDLTHAIATFWLVALFLCALLTTLKRPSLQGYILTGIAVGFGIITKYNFVILPIAALLAMIADREFRQRLMDWRVIPAVIVALVICLPHLLWALTHFETATEGTIHAMREGASGHAASDAVRGLLSIATSTLDIIVPVAGLFLFGFWRDCRTILRAQSRWTHMVGLTLVICLLIVALIGVALGASSIREKWLSPFLLLLPLYLSLKVDAARISPQEAIGRMAPPVFVVIVGFIVYLAIGNAVAPLIGKYGKEHIPYDQFLNTVIQERGVKPAYVVTDEQMLAGNSRLELQDVPIVYTDFQAPLPLARLAISGPGLVIWPIETGEVGIPEDIRALFAKNGISVNDTAPAILDVPYLFSGGKAFDHFGYAWINPRT</sequence>
<dbReference type="PANTHER" id="PTHR33908:SF11">
    <property type="entry name" value="MEMBRANE PROTEIN"/>
    <property type="match status" value="1"/>
</dbReference>
<accession>A0ABT8ST52</accession>
<keyword evidence="2" id="KW-1003">Cell membrane</keyword>
<reference evidence="10" key="1">
    <citation type="journal article" date="2015" name="Int. J. Syst. Evol. Microbiol.">
        <title>Rhizobium oryzicola sp. nov., potential plant-growth-promoting endophytic bacteria isolated from rice roots.</title>
        <authorList>
            <person name="Zhang X.X."/>
            <person name="Gao J.S."/>
            <person name="Cao Y.H."/>
            <person name="Sheirdil R.A."/>
            <person name="Wang X.C."/>
            <person name="Zhang L."/>
        </authorList>
    </citation>
    <scope>NUCLEOTIDE SEQUENCE</scope>
    <source>
        <strain evidence="10">05753</strain>
    </source>
</reference>
<feature type="transmembrane region" description="Helical" evidence="8">
    <location>
        <begin position="110"/>
        <end position="127"/>
    </location>
</feature>
<dbReference type="InterPro" id="IPR050297">
    <property type="entry name" value="LipidA_mod_glycosyltrf_83"/>
</dbReference>
<feature type="transmembrane region" description="Helical" evidence="8">
    <location>
        <begin position="87"/>
        <end position="104"/>
    </location>
</feature>
<feature type="transmembrane region" description="Helical" evidence="8">
    <location>
        <begin position="15"/>
        <end position="33"/>
    </location>
</feature>
<evidence type="ECO:0000259" key="9">
    <source>
        <dbReference type="Pfam" id="PF13231"/>
    </source>
</evidence>
<reference evidence="10" key="2">
    <citation type="submission" date="2023-07" db="EMBL/GenBank/DDBJ databases">
        <authorList>
            <person name="Sun H."/>
        </authorList>
    </citation>
    <scope>NUCLEOTIDE SEQUENCE</scope>
    <source>
        <strain evidence="10">05753</strain>
    </source>
</reference>
<feature type="transmembrane region" description="Helical" evidence="8">
    <location>
        <begin position="201"/>
        <end position="222"/>
    </location>
</feature>
<dbReference type="EMBL" id="JAUKWQ010000001">
    <property type="protein sequence ID" value="MDO1581604.1"/>
    <property type="molecule type" value="Genomic_DNA"/>
</dbReference>
<evidence type="ECO:0000256" key="3">
    <source>
        <dbReference type="ARBA" id="ARBA00022676"/>
    </source>
</evidence>
<evidence type="ECO:0000256" key="4">
    <source>
        <dbReference type="ARBA" id="ARBA00022679"/>
    </source>
</evidence>
<keyword evidence="11" id="KW-1185">Reference proteome</keyword>
<feature type="transmembrane region" description="Helical" evidence="8">
    <location>
        <begin position="134"/>
        <end position="152"/>
    </location>
</feature>
<keyword evidence="5 8" id="KW-0812">Transmembrane</keyword>
<evidence type="ECO:0000256" key="6">
    <source>
        <dbReference type="ARBA" id="ARBA00022989"/>
    </source>
</evidence>
<protein>
    <submittedName>
        <fullName evidence="10">Glycosyltransferase family 39 protein</fullName>
        <ecNumber evidence="10">2.4.-.-</ecNumber>
    </submittedName>
</protein>
<evidence type="ECO:0000256" key="2">
    <source>
        <dbReference type="ARBA" id="ARBA00022475"/>
    </source>
</evidence>
<keyword evidence="4 10" id="KW-0808">Transferase</keyword>
<evidence type="ECO:0000256" key="5">
    <source>
        <dbReference type="ARBA" id="ARBA00022692"/>
    </source>
</evidence>
<evidence type="ECO:0000313" key="11">
    <source>
        <dbReference type="Proteomes" id="UP001169006"/>
    </source>
</evidence>
<dbReference type="Pfam" id="PF13231">
    <property type="entry name" value="PMT_2"/>
    <property type="match status" value="1"/>
</dbReference>
<keyword evidence="6 8" id="KW-1133">Transmembrane helix</keyword>
<feature type="transmembrane region" description="Helical" evidence="8">
    <location>
        <begin position="251"/>
        <end position="272"/>
    </location>
</feature>
<proteinExistence type="predicted"/>
<dbReference type="InterPro" id="IPR038731">
    <property type="entry name" value="RgtA/B/C-like"/>
</dbReference>
<evidence type="ECO:0000313" key="10">
    <source>
        <dbReference type="EMBL" id="MDO1581604.1"/>
    </source>
</evidence>
<keyword evidence="3 10" id="KW-0328">Glycosyltransferase</keyword>
<keyword evidence="7 8" id="KW-0472">Membrane</keyword>
<dbReference type="EC" id="2.4.-.-" evidence="10"/>
<feature type="transmembrane region" description="Helical" evidence="8">
    <location>
        <begin position="164"/>
        <end position="189"/>
    </location>
</feature>
<name>A0ABT8ST52_9HYPH</name>
<evidence type="ECO:0000256" key="7">
    <source>
        <dbReference type="ARBA" id="ARBA00023136"/>
    </source>
</evidence>
<gene>
    <name evidence="10" type="ORF">Q2T52_05780</name>
</gene>
<feature type="transmembrane region" description="Helical" evidence="8">
    <location>
        <begin position="349"/>
        <end position="366"/>
    </location>
</feature>
<feature type="transmembrane region" description="Helical" evidence="8">
    <location>
        <begin position="292"/>
        <end position="313"/>
    </location>
</feature>
<evidence type="ECO:0000256" key="1">
    <source>
        <dbReference type="ARBA" id="ARBA00004651"/>
    </source>
</evidence>
<comment type="caution">
    <text evidence="10">The sequence shown here is derived from an EMBL/GenBank/DDBJ whole genome shotgun (WGS) entry which is preliminary data.</text>
</comment>
<feature type="domain" description="Glycosyltransferase RgtA/B/C/D-like" evidence="9">
    <location>
        <begin position="59"/>
        <end position="220"/>
    </location>
</feature>
<dbReference type="PANTHER" id="PTHR33908">
    <property type="entry name" value="MANNOSYLTRANSFERASE YKCB-RELATED"/>
    <property type="match status" value="1"/>
</dbReference>
<dbReference type="RefSeq" id="WP_302075703.1">
    <property type="nucleotide sequence ID" value="NZ_JAUKWQ010000001.1"/>
</dbReference>